<dbReference type="AlphaFoldDB" id="A0AAV8Z623"/>
<organism evidence="3 4">
    <name type="scientific">Rhamnusium bicolor</name>
    <dbReference type="NCBI Taxonomy" id="1586634"/>
    <lineage>
        <taxon>Eukaryota</taxon>
        <taxon>Metazoa</taxon>
        <taxon>Ecdysozoa</taxon>
        <taxon>Arthropoda</taxon>
        <taxon>Hexapoda</taxon>
        <taxon>Insecta</taxon>
        <taxon>Pterygota</taxon>
        <taxon>Neoptera</taxon>
        <taxon>Endopterygota</taxon>
        <taxon>Coleoptera</taxon>
        <taxon>Polyphaga</taxon>
        <taxon>Cucujiformia</taxon>
        <taxon>Chrysomeloidea</taxon>
        <taxon>Cerambycidae</taxon>
        <taxon>Lepturinae</taxon>
        <taxon>Rhagiini</taxon>
        <taxon>Rhamnusium</taxon>
    </lineage>
</organism>
<dbReference type="InterPro" id="IPR031311">
    <property type="entry name" value="CHIT_BIND_RR_consensus"/>
</dbReference>
<dbReference type="Pfam" id="PF00379">
    <property type="entry name" value="Chitin_bind_4"/>
    <property type="match status" value="1"/>
</dbReference>
<dbReference type="InterPro" id="IPR051217">
    <property type="entry name" value="Insect_Cuticle_Struc_Prot"/>
</dbReference>
<dbReference type="InterPro" id="IPR000618">
    <property type="entry name" value="Insect_cuticle"/>
</dbReference>
<dbReference type="PROSITE" id="PS00233">
    <property type="entry name" value="CHIT_BIND_RR_1"/>
    <property type="match status" value="1"/>
</dbReference>
<evidence type="ECO:0000256" key="2">
    <source>
        <dbReference type="PROSITE-ProRule" id="PRU00497"/>
    </source>
</evidence>
<keyword evidence="4" id="KW-1185">Reference proteome</keyword>
<dbReference type="PANTHER" id="PTHR12236:SF75">
    <property type="entry name" value="CUTICULAR PROTEIN 62BB, ISOFORM A"/>
    <property type="match status" value="1"/>
</dbReference>
<dbReference type="EMBL" id="JANEYF010001679">
    <property type="protein sequence ID" value="KAJ8959516.1"/>
    <property type="molecule type" value="Genomic_DNA"/>
</dbReference>
<dbReference type="Proteomes" id="UP001162156">
    <property type="component" value="Unassembled WGS sequence"/>
</dbReference>
<dbReference type="GO" id="GO:0031012">
    <property type="term" value="C:extracellular matrix"/>
    <property type="evidence" value="ECO:0007669"/>
    <property type="project" value="TreeGrafter"/>
</dbReference>
<dbReference type="PANTHER" id="PTHR12236">
    <property type="entry name" value="STRUCTURAL CONTITUENT OF CUTICLE"/>
    <property type="match status" value="1"/>
</dbReference>
<sequence length="89" mass="9986">MLLPTILDHPKYEFAYGVEDHHTGDIHSQKEFRDGDKVLGEYSLHEADGTVRIVKYTADKHSGFNAVVTYVQPNKENVVSIVAKTQKSA</sequence>
<evidence type="ECO:0000256" key="1">
    <source>
        <dbReference type="ARBA" id="ARBA00022460"/>
    </source>
</evidence>
<protein>
    <submittedName>
        <fullName evidence="3">Uncharacterized protein</fullName>
    </submittedName>
</protein>
<gene>
    <name evidence="3" type="ORF">NQ314_006252</name>
</gene>
<name>A0AAV8Z623_9CUCU</name>
<proteinExistence type="predicted"/>
<accession>A0AAV8Z623</accession>
<dbReference type="GO" id="GO:0005615">
    <property type="term" value="C:extracellular space"/>
    <property type="evidence" value="ECO:0007669"/>
    <property type="project" value="TreeGrafter"/>
</dbReference>
<comment type="caution">
    <text evidence="3">The sequence shown here is derived from an EMBL/GenBank/DDBJ whole genome shotgun (WGS) entry which is preliminary data.</text>
</comment>
<dbReference type="PRINTS" id="PR00947">
    <property type="entry name" value="CUTICLE"/>
</dbReference>
<dbReference type="PROSITE" id="PS51155">
    <property type="entry name" value="CHIT_BIND_RR_2"/>
    <property type="match status" value="1"/>
</dbReference>
<evidence type="ECO:0000313" key="4">
    <source>
        <dbReference type="Proteomes" id="UP001162156"/>
    </source>
</evidence>
<reference evidence="3" key="1">
    <citation type="journal article" date="2023" name="Insect Mol. Biol.">
        <title>Genome sequencing provides insights into the evolution of gene families encoding plant cell wall-degrading enzymes in longhorned beetles.</title>
        <authorList>
            <person name="Shin N.R."/>
            <person name="Okamura Y."/>
            <person name="Kirsch R."/>
            <person name="Pauchet Y."/>
        </authorList>
    </citation>
    <scope>NUCLEOTIDE SEQUENCE</scope>
    <source>
        <strain evidence="3">RBIC_L_NR</strain>
    </source>
</reference>
<evidence type="ECO:0000313" key="3">
    <source>
        <dbReference type="EMBL" id="KAJ8959516.1"/>
    </source>
</evidence>
<keyword evidence="1 2" id="KW-0193">Cuticle</keyword>
<dbReference type="GO" id="GO:0042302">
    <property type="term" value="F:structural constituent of cuticle"/>
    <property type="evidence" value="ECO:0007669"/>
    <property type="project" value="UniProtKB-UniRule"/>
</dbReference>